<evidence type="ECO:0000259" key="11">
    <source>
        <dbReference type="PROSITE" id="PS50109"/>
    </source>
</evidence>
<dbReference type="InterPro" id="IPR003594">
    <property type="entry name" value="HATPase_dom"/>
</dbReference>
<feature type="domain" description="Histidine kinase" evidence="11">
    <location>
        <begin position="375"/>
        <end position="589"/>
    </location>
</feature>
<dbReference type="Pfam" id="PF02518">
    <property type="entry name" value="HATPase_c"/>
    <property type="match status" value="1"/>
</dbReference>
<dbReference type="PANTHER" id="PTHR43711">
    <property type="entry name" value="TWO-COMPONENT HISTIDINE KINASE"/>
    <property type="match status" value="1"/>
</dbReference>
<dbReference type="InterPro" id="IPR005467">
    <property type="entry name" value="His_kinase_dom"/>
</dbReference>
<accession>A0A7W7FV18</accession>
<dbReference type="EC" id="2.7.13.3" evidence="3"/>
<keyword evidence="9" id="KW-0902">Two-component regulatory system</keyword>
<evidence type="ECO:0000256" key="6">
    <source>
        <dbReference type="ARBA" id="ARBA00022692"/>
    </source>
</evidence>
<sequence length="589" mass="63608">MARRNSLLIRFFAVCLLIAAVSIVAATLLTTLTSTPEQHSRTVEDDHKLYERLLEHAVTHQDWSRVQPVLDSLREQTGREIVLRGKDGRFIADNVPADSTAALSLSPPSAMIDPLHVDLALKPGPAIDPRALGPYALSTPDGERLWRIAGDAVRCDTRQRMEIDPAGRPHLVLPDGGLLTWTTPGTPCLPDPKQLTRSTPGELAANTALLDKLTDCLRHNGPKSSTVDTAWADPENSRWFLTPPPPGTPARVADCLTAARRDQLAATVAPPALLYASAPALPAPALLGFDQLPRILLIMTVILVLAGAAAWVLTSQLVRPIRELTEAARRLGTGDRAARVCTTARGELGELARAFNLMSIRVTLTEAQRQALISDVAHELRTPVANITGWLEAVQDGLAAPDPQLTAMLLEESLFLERLVDDLQDLAQADAGTLRLHPEPINTADVIEHVVSAHRVLAEGNEVALRMVVDGPLHLTADPVRLRQALGNLVSNALRYTQPGGAVVVTGRVDEHEAVLEVTDTGIGIAAEDLPHVFDRFWRADKSRSRRTGGSGLGLTITRYLVEAHGGTIRVTSEVGRGSTFRVVLPVQH</sequence>
<dbReference type="CDD" id="cd00075">
    <property type="entry name" value="HATPase"/>
    <property type="match status" value="1"/>
</dbReference>
<organism evidence="13 14">
    <name type="scientific">Crossiella cryophila</name>
    <dbReference type="NCBI Taxonomy" id="43355"/>
    <lineage>
        <taxon>Bacteria</taxon>
        <taxon>Bacillati</taxon>
        <taxon>Actinomycetota</taxon>
        <taxon>Actinomycetes</taxon>
        <taxon>Pseudonocardiales</taxon>
        <taxon>Pseudonocardiaceae</taxon>
        <taxon>Crossiella</taxon>
    </lineage>
</organism>
<dbReference type="AlphaFoldDB" id="A0A7W7FV18"/>
<dbReference type="SUPFAM" id="SSF158472">
    <property type="entry name" value="HAMP domain-like"/>
    <property type="match status" value="1"/>
</dbReference>
<evidence type="ECO:0000256" key="8">
    <source>
        <dbReference type="ARBA" id="ARBA00022989"/>
    </source>
</evidence>
<evidence type="ECO:0000256" key="2">
    <source>
        <dbReference type="ARBA" id="ARBA00004236"/>
    </source>
</evidence>
<dbReference type="InterPro" id="IPR003661">
    <property type="entry name" value="HisK_dim/P_dom"/>
</dbReference>
<dbReference type="Gene3D" id="1.10.287.130">
    <property type="match status" value="1"/>
</dbReference>
<dbReference type="PROSITE" id="PS50885">
    <property type="entry name" value="HAMP"/>
    <property type="match status" value="1"/>
</dbReference>
<comment type="catalytic activity">
    <reaction evidence="1">
        <text>ATP + protein L-histidine = ADP + protein N-phospho-L-histidine.</text>
        <dbReference type="EC" id="2.7.13.3"/>
    </reaction>
</comment>
<evidence type="ECO:0000256" key="4">
    <source>
        <dbReference type="ARBA" id="ARBA00022553"/>
    </source>
</evidence>
<comment type="subcellular location">
    <subcellularLocation>
        <location evidence="2">Cell membrane</location>
    </subcellularLocation>
</comment>
<dbReference type="SMART" id="SM00304">
    <property type="entry name" value="HAMP"/>
    <property type="match status" value="1"/>
</dbReference>
<keyword evidence="14" id="KW-1185">Reference proteome</keyword>
<name>A0A7W7FV18_9PSEU</name>
<keyword evidence="6 10" id="KW-0812">Transmembrane</keyword>
<dbReference type="SUPFAM" id="SSF47384">
    <property type="entry name" value="Homodimeric domain of signal transducing histidine kinase"/>
    <property type="match status" value="1"/>
</dbReference>
<keyword evidence="7 13" id="KW-0418">Kinase</keyword>
<evidence type="ECO:0000256" key="10">
    <source>
        <dbReference type="SAM" id="Phobius"/>
    </source>
</evidence>
<evidence type="ECO:0000256" key="7">
    <source>
        <dbReference type="ARBA" id="ARBA00022777"/>
    </source>
</evidence>
<evidence type="ECO:0000256" key="9">
    <source>
        <dbReference type="ARBA" id="ARBA00023012"/>
    </source>
</evidence>
<protein>
    <recommendedName>
        <fullName evidence="3">histidine kinase</fullName>
        <ecNumber evidence="3">2.7.13.3</ecNumber>
    </recommendedName>
</protein>
<keyword evidence="4" id="KW-0597">Phosphoprotein</keyword>
<dbReference type="InterPro" id="IPR050736">
    <property type="entry name" value="Sensor_HK_Regulatory"/>
</dbReference>
<evidence type="ECO:0000256" key="1">
    <source>
        <dbReference type="ARBA" id="ARBA00000085"/>
    </source>
</evidence>
<dbReference type="Pfam" id="PF00512">
    <property type="entry name" value="HisKA"/>
    <property type="match status" value="1"/>
</dbReference>
<evidence type="ECO:0000256" key="3">
    <source>
        <dbReference type="ARBA" id="ARBA00012438"/>
    </source>
</evidence>
<feature type="domain" description="HAMP" evidence="12">
    <location>
        <begin position="315"/>
        <end position="367"/>
    </location>
</feature>
<gene>
    <name evidence="13" type="ORF">HNR67_004708</name>
</gene>
<dbReference type="PRINTS" id="PR00344">
    <property type="entry name" value="BCTRLSENSOR"/>
</dbReference>
<evidence type="ECO:0000313" key="13">
    <source>
        <dbReference type="EMBL" id="MBB4678590.1"/>
    </source>
</evidence>
<dbReference type="InterPro" id="IPR003660">
    <property type="entry name" value="HAMP_dom"/>
</dbReference>
<comment type="caution">
    <text evidence="13">The sequence shown here is derived from an EMBL/GenBank/DDBJ whole genome shotgun (WGS) entry which is preliminary data.</text>
</comment>
<dbReference type="SMART" id="SM00387">
    <property type="entry name" value="HATPase_c"/>
    <property type="match status" value="1"/>
</dbReference>
<dbReference type="InterPro" id="IPR036890">
    <property type="entry name" value="HATPase_C_sf"/>
</dbReference>
<dbReference type="RefSeq" id="WP_185004440.1">
    <property type="nucleotide sequence ID" value="NZ_BAAAUI010000090.1"/>
</dbReference>
<proteinExistence type="predicted"/>
<keyword evidence="8 10" id="KW-1133">Transmembrane helix</keyword>
<evidence type="ECO:0000313" key="14">
    <source>
        <dbReference type="Proteomes" id="UP000533598"/>
    </source>
</evidence>
<feature type="transmembrane region" description="Helical" evidence="10">
    <location>
        <begin position="295"/>
        <end position="314"/>
    </location>
</feature>
<dbReference type="PROSITE" id="PS50109">
    <property type="entry name" value="HIS_KIN"/>
    <property type="match status" value="1"/>
</dbReference>
<evidence type="ECO:0000259" key="12">
    <source>
        <dbReference type="PROSITE" id="PS50885"/>
    </source>
</evidence>
<keyword evidence="10" id="KW-0472">Membrane</keyword>
<dbReference type="FunFam" id="3.30.565.10:FF:000006">
    <property type="entry name" value="Sensor histidine kinase WalK"/>
    <property type="match status" value="1"/>
</dbReference>
<dbReference type="Pfam" id="PF00672">
    <property type="entry name" value="HAMP"/>
    <property type="match status" value="1"/>
</dbReference>
<dbReference type="GO" id="GO:0005886">
    <property type="term" value="C:plasma membrane"/>
    <property type="evidence" value="ECO:0007669"/>
    <property type="project" value="UniProtKB-SubCell"/>
</dbReference>
<dbReference type="Proteomes" id="UP000533598">
    <property type="component" value="Unassembled WGS sequence"/>
</dbReference>
<dbReference type="Gene3D" id="3.30.565.10">
    <property type="entry name" value="Histidine kinase-like ATPase, C-terminal domain"/>
    <property type="match status" value="1"/>
</dbReference>
<dbReference type="InterPro" id="IPR036097">
    <property type="entry name" value="HisK_dim/P_sf"/>
</dbReference>
<dbReference type="EMBL" id="JACHMH010000001">
    <property type="protein sequence ID" value="MBB4678590.1"/>
    <property type="molecule type" value="Genomic_DNA"/>
</dbReference>
<dbReference type="Gene3D" id="6.10.340.10">
    <property type="match status" value="1"/>
</dbReference>
<evidence type="ECO:0000256" key="5">
    <source>
        <dbReference type="ARBA" id="ARBA00022679"/>
    </source>
</evidence>
<dbReference type="CDD" id="cd00082">
    <property type="entry name" value="HisKA"/>
    <property type="match status" value="1"/>
</dbReference>
<dbReference type="SMART" id="SM00388">
    <property type="entry name" value="HisKA"/>
    <property type="match status" value="1"/>
</dbReference>
<dbReference type="SUPFAM" id="SSF55874">
    <property type="entry name" value="ATPase domain of HSP90 chaperone/DNA topoisomerase II/histidine kinase"/>
    <property type="match status" value="1"/>
</dbReference>
<dbReference type="InterPro" id="IPR004358">
    <property type="entry name" value="Sig_transdc_His_kin-like_C"/>
</dbReference>
<keyword evidence="5 13" id="KW-0808">Transferase</keyword>
<dbReference type="PANTHER" id="PTHR43711:SF1">
    <property type="entry name" value="HISTIDINE KINASE 1"/>
    <property type="match status" value="1"/>
</dbReference>
<reference evidence="13 14" key="1">
    <citation type="submission" date="2020-08" db="EMBL/GenBank/DDBJ databases">
        <title>Sequencing the genomes of 1000 actinobacteria strains.</title>
        <authorList>
            <person name="Klenk H.-P."/>
        </authorList>
    </citation>
    <scope>NUCLEOTIDE SEQUENCE [LARGE SCALE GENOMIC DNA]</scope>
    <source>
        <strain evidence="13 14">DSM 44230</strain>
    </source>
</reference>
<dbReference type="GO" id="GO:0000155">
    <property type="term" value="F:phosphorelay sensor kinase activity"/>
    <property type="evidence" value="ECO:0007669"/>
    <property type="project" value="InterPro"/>
</dbReference>
<dbReference type="CDD" id="cd06225">
    <property type="entry name" value="HAMP"/>
    <property type="match status" value="1"/>
</dbReference>